<evidence type="ECO:0000313" key="2">
    <source>
        <dbReference type="EMBL" id="MCH6163001.1"/>
    </source>
</evidence>
<evidence type="ECO:0000256" key="1">
    <source>
        <dbReference type="SAM" id="Phobius"/>
    </source>
</evidence>
<evidence type="ECO:0008006" key="4">
    <source>
        <dbReference type="Google" id="ProtNLM"/>
    </source>
</evidence>
<gene>
    <name evidence="2" type="ORF">MMA15_22205</name>
</gene>
<keyword evidence="1" id="KW-1133">Transmembrane helix</keyword>
<feature type="transmembrane region" description="Helical" evidence="1">
    <location>
        <begin position="285"/>
        <end position="303"/>
    </location>
</feature>
<dbReference type="Proteomes" id="UP001166784">
    <property type="component" value="Unassembled WGS sequence"/>
</dbReference>
<evidence type="ECO:0000313" key="3">
    <source>
        <dbReference type="Proteomes" id="UP001166784"/>
    </source>
</evidence>
<organism evidence="2 3">
    <name type="scientific">Streptomyces marispadix</name>
    <dbReference type="NCBI Taxonomy" id="2922868"/>
    <lineage>
        <taxon>Bacteria</taxon>
        <taxon>Bacillati</taxon>
        <taxon>Actinomycetota</taxon>
        <taxon>Actinomycetes</taxon>
        <taxon>Kitasatosporales</taxon>
        <taxon>Streptomycetaceae</taxon>
        <taxon>Streptomyces</taxon>
    </lineage>
</organism>
<keyword evidence="3" id="KW-1185">Reference proteome</keyword>
<name>A0ABS9T3A2_9ACTN</name>
<reference evidence="2" key="1">
    <citation type="submission" date="2022-03" db="EMBL/GenBank/DDBJ databases">
        <authorList>
            <person name="Santos J.D.N."/>
            <person name="Kallscheuer N."/>
            <person name="Jogler C."/>
            <person name="Lage O.M."/>
        </authorList>
    </citation>
    <scope>NUCLEOTIDE SEQUENCE</scope>
    <source>
        <strain evidence="2">M600PL45_2</strain>
    </source>
</reference>
<dbReference type="RefSeq" id="WP_241061864.1">
    <property type="nucleotide sequence ID" value="NZ_JAKWJU010000002.1"/>
</dbReference>
<protein>
    <recommendedName>
        <fullName evidence="4">DUF1700 domain-containing protein</fullName>
    </recommendedName>
</protein>
<comment type="caution">
    <text evidence="2">The sequence shown here is derived from an EMBL/GenBank/DDBJ whole genome shotgun (WGS) entry which is preliminary data.</text>
</comment>
<keyword evidence="1" id="KW-0472">Membrane</keyword>
<reference evidence="2" key="2">
    <citation type="journal article" date="2023" name="Int. J. Syst. Evol. Microbiol.">
        <title>Streptomyces marispadix sp. nov., isolated from marine beach sediment of the Northern Coast of Portugal.</title>
        <authorList>
            <person name="dos Santos J.D.N."/>
            <person name="Vitorino I.R."/>
            <person name="Kallscheuer N."/>
            <person name="Srivastava A."/>
            <person name="Krautwurst S."/>
            <person name="Marz M."/>
            <person name="Jogler C."/>
            <person name="Lobo Da Cunha A."/>
            <person name="Catita J."/>
            <person name="Goncalves H."/>
            <person name="Gonzalez I."/>
            <person name="Reyes F."/>
            <person name="Lage O.M."/>
        </authorList>
    </citation>
    <scope>NUCLEOTIDE SEQUENCE</scope>
    <source>
        <strain evidence="2">M600PL45_2</strain>
    </source>
</reference>
<dbReference type="EMBL" id="JAKWJU010000002">
    <property type="protein sequence ID" value="MCH6163001.1"/>
    <property type="molecule type" value="Genomic_DNA"/>
</dbReference>
<proteinExistence type="predicted"/>
<sequence length="364" mass="38460">MTSLLEKRYRRVLRMLPASYRAQREEEIVDTYLQDFDEYEQDELRPTWREVASIAALAVRTRTGGAGAAPRHVLAGATVRLFALLSILLHGARELTDRALALAYVSGAPARDRDLFLGVFDGQQGVLSGVRETLLWLLPLCWVAAYAALLRDRRRTALVLSVLAALPALMFAVDWATGGPVRIDGFDIAFAASGWLTVLALSCAFHSDAPAARLPAVRPGLALMAVCVLMGGSVVLWRDGADSVWSSGTVCVLAGVLWWAAALVRGDRRGRSGEAPAGEASAGGAGDPAVPLALALLSLVVLAERTGMLALLVQSRMPASYLYAAGAQAAVLAGLVVALGVAGGRLARRGQAPLPTREESGALE</sequence>
<feature type="transmembrane region" description="Helical" evidence="1">
    <location>
        <begin position="133"/>
        <end position="150"/>
    </location>
</feature>
<keyword evidence="1" id="KW-0812">Transmembrane</keyword>
<feature type="transmembrane region" description="Helical" evidence="1">
    <location>
        <begin position="323"/>
        <end position="347"/>
    </location>
</feature>
<feature type="transmembrane region" description="Helical" evidence="1">
    <location>
        <begin position="219"/>
        <end position="237"/>
    </location>
</feature>
<feature type="transmembrane region" description="Helical" evidence="1">
    <location>
        <begin position="157"/>
        <end position="176"/>
    </location>
</feature>
<feature type="transmembrane region" description="Helical" evidence="1">
    <location>
        <begin position="243"/>
        <end position="264"/>
    </location>
</feature>
<accession>A0ABS9T3A2</accession>